<feature type="region of interest" description="Disordered" evidence="4">
    <location>
        <begin position="1"/>
        <end position="27"/>
    </location>
</feature>
<dbReference type="Pfam" id="PF02782">
    <property type="entry name" value="FGGY_C"/>
    <property type="match status" value="1"/>
</dbReference>
<dbReference type="NCBIfam" id="TIGR01315">
    <property type="entry name" value="5C_CHO_kinase"/>
    <property type="match status" value="1"/>
</dbReference>
<feature type="domain" description="Carbohydrate kinase FGGY N-terminal" evidence="5">
    <location>
        <begin position="34"/>
        <end position="306"/>
    </location>
</feature>
<dbReference type="CDD" id="cd07782">
    <property type="entry name" value="ASKHA_NBD_FGGY_D-RBK"/>
    <property type="match status" value="1"/>
</dbReference>
<dbReference type="GO" id="GO:0005737">
    <property type="term" value="C:cytoplasm"/>
    <property type="evidence" value="ECO:0007669"/>
    <property type="project" value="TreeGrafter"/>
</dbReference>
<evidence type="ECO:0000313" key="8">
    <source>
        <dbReference type="Proteomes" id="UP000183809"/>
    </source>
</evidence>
<dbReference type="GO" id="GO:0019321">
    <property type="term" value="P:pentose metabolic process"/>
    <property type="evidence" value="ECO:0007669"/>
    <property type="project" value="TreeGrafter"/>
</dbReference>
<name>A0A1J9S4X6_9PEZI</name>
<dbReference type="GeneID" id="31012839"/>
<evidence type="ECO:0000256" key="2">
    <source>
        <dbReference type="ARBA" id="ARBA00022679"/>
    </source>
</evidence>
<dbReference type="PANTHER" id="PTHR43435:SF4">
    <property type="entry name" value="FGGY CARBOHYDRATE KINASE DOMAIN-CONTAINING PROTEIN"/>
    <property type="match status" value="1"/>
</dbReference>
<dbReference type="AlphaFoldDB" id="A0A1J9S4X6"/>
<dbReference type="Proteomes" id="UP000183809">
    <property type="component" value="Unassembled WGS sequence"/>
</dbReference>
<reference evidence="7 8" key="1">
    <citation type="submission" date="2016-10" db="EMBL/GenBank/DDBJ databases">
        <title>Proteomics and genomics reveal pathogen-plant mechanisms compatible with a hemibiotrophic lifestyle of Diplodia corticola.</title>
        <authorList>
            <person name="Fernandes I."/>
            <person name="De Jonge R."/>
            <person name="Van De Peer Y."/>
            <person name="Devreese B."/>
            <person name="Alves A."/>
            <person name="Esteves A.C."/>
        </authorList>
    </citation>
    <scope>NUCLEOTIDE SEQUENCE [LARGE SCALE GENOMIC DNA]</scope>
    <source>
        <strain evidence="7 8">CBS 112549</strain>
    </source>
</reference>
<evidence type="ECO:0000256" key="1">
    <source>
        <dbReference type="ARBA" id="ARBA00009156"/>
    </source>
</evidence>
<dbReference type="PANTHER" id="PTHR43435">
    <property type="entry name" value="RIBULOKINASE"/>
    <property type="match status" value="1"/>
</dbReference>
<dbReference type="InterPro" id="IPR006003">
    <property type="entry name" value="FGGY_RbtK-like"/>
</dbReference>
<dbReference type="RefSeq" id="XP_020134998.1">
    <property type="nucleotide sequence ID" value="XM_020272580.1"/>
</dbReference>
<dbReference type="OrthoDB" id="203824at2759"/>
<sequence>MTSLPYRAPPTRKQSRQMSTDPRNELHPHVDHFIGVDVGTGSARACIMNSQGDIVGLASENIGLWQPQTGYYEQSTTDIWRCICSSVRRALDQHNIDADTVRGIGFDATCSLTVFNAETDEPVCITGPNFDNREGHDRNVILWLDHRPVDETVKINNTNHNLLRYVGGKMSIEMEIPKVLWLKNNMPKELFDKCKFYDLTDALTHMATGNESRSFCSVVCKQGFVPVGVDGSVKGWQDDFLKEIGLEELVEDNFKRMGGVNGVNNHYSTAGELVGPLSEKAAQDMGLPAGIAVGSGVIDAYAGWIGTVGAKVKLSDEELNSDMPKNDVSQAFTRLAAVAGTSTCHLAMSREPVFVNGVWGPYRDVLLPDYWMAEGGQSATGELLKHTIETHPAFNEAMSVAETFNTNIYEYLNEHLRELAEKQNAPYISWLGRHMFYYGDLFGNRSPIADPNMKGSFIGLSSDKSLDALALTYLGTMEFIALQTHQIITAMNESGHSISSIFMSGSQCQNDILMHLIAAACDMPVLIPRYVHAAVVHGAAMLGAKAASTDKEGKSTPLWEIMDRYSKPGKAIKPTKNEGEKKLLATKYKVFLEQIDNQVRYRKMVDETVAGDKA</sequence>
<dbReference type="InterPro" id="IPR018485">
    <property type="entry name" value="FGGY_C"/>
</dbReference>
<evidence type="ECO:0000313" key="7">
    <source>
        <dbReference type="EMBL" id="OJD40011.1"/>
    </source>
</evidence>
<dbReference type="STRING" id="236234.A0A1J9S4X6"/>
<accession>A0A1J9S4X6</accession>
<evidence type="ECO:0000256" key="3">
    <source>
        <dbReference type="ARBA" id="ARBA00022777"/>
    </source>
</evidence>
<evidence type="ECO:0000259" key="5">
    <source>
        <dbReference type="Pfam" id="PF00370"/>
    </source>
</evidence>
<keyword evidence="2" id="KW-0808">Transferase</keyword>
<gene>
    <name evidence="7" type="ORF">BKCO1_200075</name>
</gene>
<dbReference type="Pfam" id="PF00370">
    <property type="entry name" value="FGGY_N"/>
    <property type="match status" value="1"/>
</dbReference>
<dbReference type="InterPro" id="IPR043129">
    <property type="entry name" value="ATPase_NBD"/>
</dbReference>
<organism evidence="7 8">
    <name type="scientific">Diplodia corticola</name>
    <dbReference type="NCBI Taxonomy" id="236234"/>
    <lineage>
        <taxon>Eukaryota</taxon>
        <taxon>Fungi</taxon>
        <taxon>Dikarya</taxon>
        <taxon>Ascomycota</taxon>
        <taxon>Pezizomycotina</taxon>
        <taxon>Dothideomycetes</taxon>
        <taxon>Dothideomycetes incertae sedis</taxon>
        <taxon>Botryosphaeriales</taxon>
        <taxon>Botryosphaeriaceae</taxon>
        <taxon>Diplodia</taxon>
    </lineage>
</organism>
<feature type="domain" description="Carbohydrate kinase FGGY C-terminal" evidence="6">
    <location>
        <begin position="335"/>
        <end position="547"/>
    </location>
</feature>
<keyword evidence="3 7" id="KW-0418">Kinase</keyword>
<comment type="similarity">
    <text evidence="1">Belongs to the FGGY kinase family.</text>
</comment>
<dbReference type="Gene3D" id="1.20.58.2240">
    <property type="match status" value="1"/>
</dbReference>
<dbReference type="SUPFAM" id="SSF53067">
    <property type="entry name" value="Actin-like ATPase domain"/>
    <property type="match status" value="2"/>
</dbReference>
<dbReference type="Gene3D" id="3.30.420.40">
    <property type="match status" value="1"/>
</dbReference>
<proteinExistence type="inferred from homology"/>
<evidence type="ECO:0000259" key="6">
    <source>
        <dbReference type="Pfam" id="PF02782"/>
    </source>
</evidence>
<evidence type="ECO:0000256" key="4">
    <source>
        <dbReference type="SAM" id="MobiDB-lite"/>
    </source>
</evidence>
<dbReference type="EMBL" id="MNUE01000002">
    <property type="protein sequence ID" value="OJD40011.1"/>
    <property type="molecule type" value="Genomic_DNA"/>
</dbReference>
<protein>
    <submittedName>
        <fullName evidence="7">Fggy-family carbohydrate kinase</fullName>
    </submittedName>
</protein>
<dbReference type="GO" id="GO:0019150">
    <property type="term" value="F:D-ribulokinase activity"/>
    <property type="evidence" value="ECO:0007669"/>
    <property type="project" value="TreeGrafter"/>
</dbReference>
<comment type="caution">
    <text evidence="7">The sequence shown here is derived from an EMBL/GenBank/DDBJ whole genome shotgun (WGS) entry which is preliminary data.</text>
</comment>
<dbReference type="InterPro" id="IPR018484">
    <property type="entry name" value="FGGY_N"/>
</dbReference>
<keyword evidence="8" id="KW-1185">Reference proteome</keyword>